<dbReference type="AlphaFoldDB" id="A0A0N4YY60"/>
<dbReference type="WBParaSite" id="NBR_0002218201-mRNA-1">
    <property type="protein sequence ID" value="NBR_0002218201-mRNA-1"/>
    <property type="gene ID" value="NBR_0002218201"/>
</dbReference>
<name>A0A0N4YY60_NIPBR</name>
<keyword evidence="2" id="KW-1185">Reference proteome</keyword>
<reference evidence="1 2" key="2">
    <citation type="submission" date="2018-11" db="EMBL/GenBank/DDBJ databases">
        <authorList>
            <consortium name="Pathogen Informatics"/>
        </authorList>
    </citation>
    <scope>NUCLEOTIDE SEQUENCE [LARGE SCALE GENOMIC DNA]</scope>
</reference>
<sequence length="69" mass="7896">MKMVIVERDAAMIEIEGRSDHVVMNEMIVIETGIKTVTEKIAIVMVALWRSSRRNLTWVARSLLLPVLM</sequence>
<evidence type="ECO:0000313" key="1">
    <source>
        <dbReference type="EMBL" id="VDL86830.1"/>
    </source>
</evidence>
<protein>
    <submittedName>
        <fullName evidence="3">Nicotinate-nucleotide diphosphorylase (carboxylating)</fullName>
    </submittedName>
</protein>
<accession>A0A0N4YY60</accession>
<gene>
    <name evidence="1" type="ORF">NBR_LOCUS22183</name>
</gene>
<evidence type="ECO:0000313" key="2">
    <source>
        <dbReference type="Proteomes" id="UP000271162"/>
    </source>
</evidence>
<dbReference type="EMBL" id="UYSL01027527">
    <property type="protein sequence ID" value="VDL86830.1"/>
    <property type="molecule type" value="Genomic_DNA"/>
</dbReference>
<organism evidence="3">
    <name type="scientific">Nippostrongylus brasiliensis</name>
    <name type="common">Rat hookworm</name>
    <dbReference type="NCBI Taxonomy" id="27835"/>
    <lineage>
        <taxon>Eukaryota</taxon>
        <taxon>Metazoa</taxon>
        <taxon>Ecdysozoa</taxon>
        <taxon>Nematoda</taxon>
        <taxon>Chromadorea</taxon>
        <taxon>Rhabditida</taxon>
        <taxon>Rhabditina</taxon>
        <taxon>Rhabditomorpha</taxon>
        <taxon>Strongyloidea</taxon>
        <taxon>Heligmosomidae</taxon>
        <taxon>Nippostrongylus</taxon>
    </lineage>
</organism>
<reference evidence="3" key="1">
    <citation type="submission" date="2017-02" db="UniProtKB">
        <authorList>
            <consortium name="WormBaseParasite"/>
        </authorList>
    </citation>
    <scope>IDENTIFICATION</scope>
</reference>
<proteinExistence type="predicted"/>
<evidence type="ECO:0000313" key="3">
    <source>
        <dbReference type="WBParaSite" id="NBR_0002218201-mRNA-1"/>
    </source>
</evidence>
<dbReference type="Proteomes" id="UP000271162">
    <property type="component" value="Unassembled WGS sequence"/>
</dbReference>